<dbReference type="EMBL" id="PXYI01000012">
    <property type="protein sequence ID" value="PSJ36740.1"/>
    <property type="molecule type" value="Genomic_DNA"/>
</dbReference>
<dbReference type="GO" id="GO:0009086">
    <property type="term" value="P:methionine biosynthetic process"/>
    <property type="evidence" value="ECO:0007669"/>
    <property type="project" value="TreeGrafter"/>
</dbReference>
<dbReference type="PANTHER" id="PTHR32268">
    <property type="entry name" value="HOMOSERINE O-ACETYLTRANSFERASE"/>
    <property type="match status" value="1"/>
</dbReference>
<reference evidence="3 4" key="1">
    <citation type="submission" date="2018-03" db="EMBL/GenBank/DDBJ databases">
        <title>The draft genome of Sphingosinicella sp. GL-C-18.</title>
        <authorList>
            <person name="Liu L."/>
            <person name="Li L."/>
            <person name="Liang L."/>
            <person name="Zhang X."/>
            <person name="Wang T."/>
        </authorList>
    </citation>
    <scope>NUCLEOTIDE SEQUENCE [LARGE SCALE GENOMIC DNA]</scope>
    <source>
        <strain evidence="3 4">GL-C-18</strain>
    </source>
</reference>
<proteinExistence type="predicted"/>
<dbReference type="OrthoDB" id="9800754at2"/>
<keyword evidence="1" id="KW-0808">Transferase</keyword>
<dbReference type="InterPro" id="IPR029058">
    <property type="entry name" value="AB_hydrolase_fold"/>
</dbReference>
<organism evidence="3 4">
    <name type="scientific">Allosphingosinicella deserti</name>
    <dbReference type="NCBI Taxonomy" id="2116704"/>
    <lineage>
        <taxon>Bacteria</taxon>
        <taxon>Pseudomonadati</taxon>
        <taxon>Pseudomonadota</taxon>
        <taxon>Alphaproteobacteria</taxon>
        <taxon>Sphingomonadales</taxon>
        <taxon>Sphingomonadaceae</taxon>
        <taxon>Allosphingosinicella</taxon>
    </lineage>
</organism>
<dbReference type="GO" id="GO:0016787">
    <property type="term" value="F:hydrolase activity"/>
    <property type="evidence" value="ECO:0007669"/>
    <property type="project" value="UniProtKB-KW"/>
</dbReference>
<dbReference type="InterPro" id="IPR008220">
    <property type="entry name" value="HAT_MetX-like"/>
</dbReference>
<dbReference type="Pfam" id="PF00561">
    <property type="entry name" value="Abhydrolase_1"/>
    <property type="match status" value="1"/>
</dbReference>
<accession>A0A2P7QFK1</accession>
<keyword evidence="4" id="KW-1185">Reference proteome</keyword>
<keyword evidence="3" id="KW-0378">Hydrolase</keyword>
<name>A0A2P7QFK1_9SPHN</name>
<dbReference type="NCBIfam" id="NF006449">
    <property type="entry name" value="PRK08775.1"/>
    <property type="match status" value="1"/>
</dbReference>
<dbReference type="Proteomes" id="UP000241167">
    <property type="component" value="Unassembled WGS sequence"/>
</dbReference>
<dbReference type="GO" id="GO:0009092">
    <property type="term" value="P:homoserine metabolic process"/>
    <property type="evidence" value="ECO:0007669"/>
    <property type="project" value="TreeGrafter"/>
</dbReference>
<dbReference type="InterPro" id="IPR000073">
    <property type="entry name" value="AB_hydrolase_1"/>
</dbReference>
<comment type="caution">
    <text evidence="3">The sequence shown here is derived from an EMBL/GenBank/DDBJ whole genome shotgun (WGS) entry which is preliminary data.</text>
</comment>
<sequence length="358" mass="37262">MELTLERAPAEFARPRLSLAFGARPSSPAADPMSAVPQPPARPAVAAAEPIFLDVEVPLPASLAAFGAWTRATATGNPQGPTIIVLGGISGNRFVARNPDGAPGWWPGLVGHGRAVDPARHYIVGVDFAGDASGRNAPTTEDQAQVLIAVLDRLGRGRADTIIGASYGGMVALALAQRAPDRVGKLVVISAGAEPHPASTANRELQRRVVALGLDSGKGDEALAIARGMAMLTYRTPDEFAERFAGGIGGCCPQTASAPGAYLRARGRDFLAVMSPERFLSLSASIDRHCVDPAKITCPVLLIGAESDQLVTPAQMKSLADRLAGPAELHLLPCLYGHDMFLKEAESVGRIASSFLGA</sequence>
<dbReference type="PANTHER" id="PTHR32268:SF11">
    <property type="entry name" value="HOMOSERINE O-ACETYLTRANSFERASE"/>
    <property type="match status" value="1"/>
</dbReference>
<evidence type="ECO:0000313" key="3">
    <source>
        <dbReference type="EMBL" id="PSJ36740.1"/>
    </source>
</evidence>
<dbReference type="RefSeq" id="WP_106515878.1">
    <property type="nucleotide sequence ID" value="NZ_PXYI01000012.1"/>
</dbReference>
<dbReference type="AlphaFoldDB" id="A0A2P7QFK1"/>
<evidence type="ECO:0000259" key="2">
    <source>
        <dbReference type="Pfam" id="PF00561"/>
    </source>
</evidence>
<gene>
    <name evidence="3" type="ORF">C7I55_25520</name>
</gene>
<dbReference type="GO" id="GO:0004414">
    <property type="term" value="F:homoserine O-acetyltransferase activity"/>
    <property type="evidence" value="ECO:0007669"/>
    <property type="project" value="TreeGrafter"/>
</dbReference>
<evidence type="ECO:0000256" key="1">
    <source>
        <dbReference type="ARBA" id="ARBA00022679"/>
    </source>
</evidence>
<dbReference type="SUPFAM" id="SSF53474">
    <property type="entry name" value="alpha/beta-Hydrolases"/>
    <property type="match status" value="1"/>
</dbReference>
<evidence type="ECO:0000313" key="4">
    <source>
        <dbReference type="Proteomes" id="UP000241167"/>
    </source>
</evidence>
<feature type="domain" description="AB hydrolase-1" evidence="2">
    <location>
        <begin position="105"/>
        <end position="206"/>
    </location>
</feature>
<protein>
    <submittedName>
        <fullName evidence="3">Alpha/beta hydrolase</fullName>
    </submittedName>
</protein>
<dbReference type="Gene3D" id="3.40.50.1820">
    <property type="entry name" value="alpha/beta hydrolase"/>
    <property type="match status" value="1"/>
</dbReference>